<comment type="caution">
    <text evidence="3">The sequence shown here is derived from an EMBL/GenBank/DDBJ whole genome shotgun (WGS) entry which is preliminary data.</text>
</comment>
<dbReference type="RefSeq" id="WP_051697205.1">
    <property type="nucleotide sequence ID" value="NZ_AUNB01000029.1"/>
</dbReference>
<accession>A0A074JUD1</accession>
<reference evidence="3 4" key="1">
    <citation type="journal article" date="2015" name="Antonie Van Leeuwenhoek">
        <title>Thioclava indica sp. nov., isolated from surface seawater of the Indian Ocean.</title>
        <authorList>
            <person name="Liu Y."/>
            <person name="Lai Q."/>
            <person name="Du J."/>
            <person name="Xu H."/>
            <person name="Jiang L."/>
            <person name="Shao Z."/>
        </authorList>
    </citation>
    <scope>NUCLEOTIDE SEQUENCE [LARGE SCALE GENOMIC DNA]</scope>
    <source>
        <strain evidence="3 4">DT23-4</strain>
    </source>
</reference>
<dbReference type="eggNOG" id="ENOG502ZGTB">
    <property type="taxonomic scope" value="Bacteria"/>
</dbReference>
<dbReference type="SUPFAM" id="SSF69737">
    <property type="entry name" value="Urease metallochaperone UreE, C-terminal domain"/>
    <property type="match status" value="1"/>
</dbReference>
<dbReference type="Proteomes" id="UP000027471">
    <property type="component" value="Unassembled WGS sequence"/>
</dbReference>
<proteinExistence type="predicted"/>
<dbReference type="GO" id="GO:0019627">
    <property type="term" value="P:urea metabolic process"/>
    <property type="evidence" value="ECO:0007669"/>
    <property type="project" value="InterPro"/>
</dbReference>
<keyword evidence="4" id="KW-1185">Reference proteome</keyword>
<evidence type="ECO:0000259" key="2">
    <source>
        <dbReference type="Pfam" id="PF05194"/>
    </source>
</evidence>
<protein>
    <recommendedName>
        <fullName evidence="2">Urease accessory protein UreE C-terminal domain-containing protein</fullName>
    </recommendedName>
</protein>
<organism evidence="3 4">
    <name type="scientific">Thioclava indica</name>
    <dbReference type="NCBI Taxonomy" id="1353528"/>
    <lineage>
        <taxon>Bacteria</taxon>
        <taxon>Pseudomonadati</taxon>
        <taxon>Pseudomonadota</taxon>
        <taxon>Alphaproteobacteria</taxon>
        <taxon>Rhodobacterales</taxon>
        <taxon>Paracoccaceae</taxon>
        <taxon>Thioclava</taxon>
    </lineage>
</organism>
<evidence type="ECO:0000313" key="4">
    <source>
        <dbReference type="Proteomes" id="UP000027471"/>
    </source>
</evidence>
<gene>
    <name evidence="3" type="ORF">DT23_03930</name>
</gene>
<evidence type="ECO:0000256" key="1">
    <source>
        <dbReference type="SAM" id="MobiDB-lite"/>
    </source>
</evidence>
<dbReference type="GO" id="GO:0065003">
    <property type="term" value="P:protein-containing complex assembly"/>
    <property type="evidence" value="ECO:0007669"/>
    <property type="project" value="InterPro"/>
</dbReference>
<sequence>MPTTPAPETLTELRGDLVLAALCVGQFHAPCQVDADRLLVRADEALLLALDALGLHMLTVVEPFSPTPFFAAPEVVLAQVAKSTRRGVKTHISSPDEDSDADEDIRDLPGSNA</sequence>
<dbReference type="OrthoDB" id="7688895at2"/>
<dbReference type="InterPro" id="IPR007864">
    <property type="entry name" value="UreE_C_dom"/>
</dbReference>
<dbReference type="Gene3D" id="3.30.70.790">
    <property type="entry name" value="UreE, C-terminal domain"/>
    <property type="match status" value="1"/>
</dbReference>
<feature type="domain" description="Urease accessory protein UreE C-terminal" evidence="2">
    <location>
        <begin position="16"/>
        <end position="67"/>
    </location>
</feature>
<feature type="region of interest" description="Disordered" evidence="1">
    <location>
        <begin position="84"/>
        <end position="113"/>
    </location>
</feature>
<dbReference type="Pfam" id="PF05194">
    <property type="entry name" value="UreE_C"/>
    <property type="match status" value="1"/>
</dbReference>
<name>A0A074JUD1_9RHOB</name>
<dbReference type="EMBL" id="AUNB01000029">
    <property type="protein sequence ID" value="KEO59233.1"/>
    <property type="molecule type" value="Genomic_DNA"/>
</dbReference>
<dbReference type="GO" id="GO:0016151">
    <property type="term" value="F:nickel cation binding"/>
    <property type="evidence" value="ECO:0007669"/>
    <property type="project" value="InterPro"/>
</dbReference>
<feature type="compositionally biased region" description="Acidic residues" evidence="1">
    <location>
        <begin position="95"/>
        <end position="105"/>
    </location>
</feature>
<evidence type="ECO:0000313" key="3">
    <source>
        <dbReference type="EMBL" id="KEO59233.1"/>
    </source>
</evidence>
<dbReference type="STRING" id="1353528.DT23_03930"/>
<dbReference type="AlphaFoldDB" id="A0A074JUD1"/>